<keyword evidence="4" id="KW-1185">Reference proteome</keyword>
<feature type="compositionally biased region" description="Low complexity" evidence="1">
    <location>
        <begin position="278"/>
        <end position="296"/>
    </location>
</feature>
<proteinExistence type="predicted"/>
<dbReference type="InterPro" id="IPR045864">
    <property type="entry name" value="aa-tRNA-synth_II/BPL/LPL"/>
</dbReference>
<feature type="domain" description="Aminoacyl-tRNA synthetase class II (G/ P/ S/T)" evidence="2">
    <location>
        <begin position="94"/>
        <end position="255"/>
    </location>
</feature>
<feature type="region of interest" description="Disordered" evidence="1">
    <location>
        <begin position="277"/>
        <end position="296"/>
    </location>
</feature>
<protein>
    <recommendedName>
        <fullName evidence="2">Aminoacyl-tRNA synthetase class II (G/ P/ S/T) domain-containing protein</fullName>
    </recommendedName>
</protein>
<dbReference type="GO" id="GO:0006418">
    <property type="term" value="P:tRNA aminoacylation for protein translation"/>
    <property type="evidence" value="ECO:0007669"/>
    <property type="project" value="InterPro"/>
</dbReference>
<evidence type="ECO:0000313" key="3">
    <source>
        <dbReference type="EMBL" id="TJZ94648.1"/>
    </source>
</evidence>
<reference evidence="3 4" key="1">
    <citation type="submission" date="2019-04" db="EMBL/GenBank/DDBJ databases">
        <title>Streptomyces oryziradicis sp. nov., a novel actinomycete isolated from rhizosphere soil of rice (Oryza sativa L.).</title>
        <authorList>
            <person name="Li C."/>
        </authorList>
    </citation>
    <scope>NUCLEOTIDE SEQUENCE [LARGE SCALE GENOMIC DNA]</scope>
    <source>
        <strain evidence="3 4">NEAU-C40</strain>
    </source>
</reference>
<dbReference type="GO" id="GO:0004812">
    <property type="term" value="F:aminoacyl-tRNA ligase activity"/>
    <property type="evidence" value="ECO:0007669"/>
    <property type="project" value="InterPro"/>
</dbReference>
<dbReference type="GO" id="GO:0005524">
    <property type="term" value="F:ATP binding"/>
    <property type="evidence" value="ECO:0007669"/>
    <property type="project" value="InterPro"/>
</dbReference>
<evidence type="ECO:0000313" key="4">
    <source>
        <dbReference type="Proteomes" id="UP000305778"/>
    </source>
</evidence>
<dbReference type="Gene3D" id="3.30.930.10">
    <property type="entry name" value="Bira Bifunctional Protein, Domain 2"/>
    <property type="match status" value="1"/>
</dbReference>
<dbReference type="Pfam" id="PF00587">
    <property type="entry name" value="tRNA-synt_2b"/>
    <property type="match status" value="1"/>
</dbReference>
<dbReference type="Proteomes" id="UP000305778">
    <property type="component" value="Unassembled WGS sequence"/>
</dbReference>
<dbReference type="InterPro" id="IPR002314">
    <property type="entry name" value="aa-tRNA-synt_IIb"/>
</dbReference>
<dbReference type="SUPFAM" id="SSF55681">
    <property type="entry name" value="Class II aaRS and biotin synthetases"/>
    <property type="match status" value="1"/>
</dbReference>
<sequence>MRWHASGQASLSGDLLRLAGDADAAFLQLAGVWGAQAERHPSTLPAAVLRKTGYLRSFPHQATFAVGLDPDAISGFAQDPDQDPRPFLGPATEILTPAACYHLYPAHEGETLAEPLYMTTVNTCYRRETVYVPLRRQWSFTMREIVCLGTAEETAQFAQRTTDAVTRLFELAGLDVEWEHATDPFFEPGQNPAFLLQKLSPVKREATYGDLAISSVNLHHEHFGEAFGITREGQDARSACVAFGLERWLFAILDTHGDDPRSWPDLPALAAEVVAKWPSSQPTSQPISQPISQPTS</sequence>
<dbReference type="AlphaFoldDB" id="A0A4V5MW62"/>
<dbReference type="OrthoDB" id="583154at2"/>
<name>A0A4V5MW62_9ACTN</name>
<comment type="caution">
    <text evidence="3">The sequence shown here is derived from an EMBL/GenBank/DDBJ whole genome shotgun (WGS) entry which is preliminary data.</text>
</comment>
<organism evidence="3 4">
    <name type="scientific">Actinacidiphila oryziradicis</name>
    <dbReference type="NCBI Taxonomy" id="2571141"/>
    <lineage>
        <taxon>Bacteria</taxon>
        <taxon>Bacillati</taxon>
        <taxon>Actinomycetota</taxon>
        <taxon>Actinomycetes</taxon>
        <taxon>Kitasatosporales</taxon>
        <taxon>Streptomycetaceae</taxon>
        <taxon>Actinacidiphila</taxon>
    </lineage>
</organism>
<evidence type="ECO:0000259" key="2">
    <source>
        <dbReference type="Pfam" id="PF00587"/>
    </source>
</evidence>
<dbReference type="RefSeq" id="WP_136731336.1">
    <property type="nucleotide sequence ID" value="NZ_SUMC01000208.1"/>
</dbReference>
<accession>A0A4V5MW62</accession>
<gene>
    <name evidence="3" type="ORF">FCI23_53255</name>
</gene>
<evidence type="ECO:0000256" key="1">
    <source>
        <dbReference type="SAM" id="MobiDB-lite"/>
    </source>
</evidence>
<dbReference type="EMBL" id="SUMC01000208">
    <property type="protein sequence ID" value="TJZ94648.1"/>
    <property type="molecule type" value="Genomic_DNA"/>
</dbReference>